<sequence>MFFGQFVRILVLVVFMEYACNADESKIIEPITDGVFVSSEYFGYFNG</sequence>
<evidence type="ECO:0000313" key="1">
    <source>
        <dbReference type="EMBL" id="TLD39774.1"/>
    </source>
</evidence>
<gene>
    <name evidence="1" type="ORF">JETT_3968</name>
</gene>
<dbReference type="EMBL" id="SULG01000222">
    <property type="protein sequence ID" value="TLD39774.1"/>
    <property type="molecule type" value="Genomic_DNA"/>
</dbReference>
<organism evidence="1 2">
    <name type="scientific">Candidatus Jettenia ecosi</name>
    <dbReference type="NCBI Taxonomy" id="2494326"/>
    <lineage>
        <taxon>Bacteria</taxon>
        <taxon>Pseudomonadati</taxon>
        <taxon>Planctomycetota</taxon>
        <taxon>Candidatus Brocadiia</taxon>
        <taxon>Candidatus Brocadiales</taxon>
        <taxon>Candidatus Brocadiaceae</taxon>
        <taxon>Candidatus Jettenia</taxon>
    </lineage>
</organism>
<proteinExistence type="predicted"/>
<reference evidence="1 2" key="1">
    <citation type="submission" date="2019-04" db="EMBL/GenBank/DDBJ databases">
        <title>Genome of a novel bacterium Candidatus Jettenia ecosi reconstructed from metagenome of an anammox bioreactor.</title>
        <authorList>
            <person name="Mardanov A.V."/>
            <person name="Beletsky A.V."/>
            <person name="Ravin N.V."/>
            <person name="Botchkova E.A."/>
            <person name="Litti Y.V."/>
            <person name="Nozhevnikova A.N."/>
        </authorList>
    </citation>
    <scope>NUCLEOTIDE SEQUENCE [LARGE SCALE GENOMIC DNA]</scope>
    <source>
        <strain evidence="1">J2</strain>
    </source>
</reference>
<evidence type="ECO:0000313" key="2">
    <source>
        <dbReference type="Proteomes" id="UP000319783"/>
    </source>
</evidence>
<name>A0A533Q5G8_9BACT</name>
<comment type="caution">
    <text evidence="1">The sequence shown here is derived from an EMBL/GenBank/DDBJ whole genome shotgun (WGS) entry which is preliminary data.</text>
</comment>
<protein>
    <submittedName>
        <fullName evidence="1">Uncharacterized protein</fullName>
    </submittedName>
</protein>
<dbReference type="AlphaFoldDB" id="A0A533Q5G8"/>
<accession>A0A533Q5G8</accession>
<dbReference type="Proteomes" id="UP000319783">
    <property type="component" value="Unassembled WGS sequence"/>
</dbReference>